<dbReference type="EMBL" id="QMFB01000029">
    <property type="protein sequence ID" value="RAV13651.1"/>
    <property type="molecule type" value="Genomic_DNA"/>
</dbReference>
<dbReference type="GO" id="GO:0016747">
    <property type="term" value="F:acyltransferase activity, transferring groups other than amino-acyl groups"/>
    <property type="evidence" value="ECO:0007669"/>
    <property type="project" value="InterPro"/>
</dbReference>
<dbReference type="OrthoDB" id="9789053at2"/>
<keyword evidence="2" id="KW-0808">Transferase</keyword>
<evidence type="ECO:0000313" key="2">
    <source>
        <dbReference type="EMBL" id="RAV13651.1"/>
    </source>
</evidence>
<dbReference type="InterPro" id="IPR000182">
    <property type="entry name" value="GNAT_dom"/>
</dbReference>
<evidence type="ECO:0000313" key="3">
    <source>
        <dbReference type="Proteomes" id="UP000250369"/>
    </source>
</evidence>
<dbReference type="InterPro" id="IPR016181">
    <property type="entry name" value="Acyl_CoA_acyltransferase"/>
</dbReference>
<feature type="domain" description="N-acetyltransferase" evidence="1">
    <location>
        <begin position="1"/>
        <end position="153"/>
    </location>
</feature>
<dbReference type="AlphaFoldDB" id="A0A329M0W4"/>
<dbReference type="Gene3D" id="3.40.630.30">
    <property type="match status" value="1"/>
</dbReference>
<evidence type="ECO:0000259" key="1">
    <source>
        <dbReference type="PROSITE" id="PS51186"/>
    </source>
</evidence>
<name>A0A329M0W4_9BACL</name>
<comment type="caution">
    <text evidence="2">The sequence shown here is derived from an EMBL/GenBank/DDBJ whole genome shotgun (WGS) entry which is preliminary data.</text>
</comment>
<dbReference type="PROSITE" id="PS51186">
    <property type="entry name" value="GNAT"/>
    <property type="match status" value="1"/>
</dbReference>
<organism evidence="2 3">
    <name type="scientific">Paenibacillus contaminans</name>
    <dbReference type="NCBI Taxonomy" id="450362"/>
    <lineage>
        <taxon>Bacteria</taxon>
        <taxon>Bacillati</taxon>
        <taxon>Bacillota</taxon>
        <taxon>Bacilli</taxon>
        <taxon>Bacillales</taxon>
        <taxon>Paenibacillaceae</taxon>
        <taxon>Paenibacillus</taxon>
    </lineage>
</organism>
<proteinExistence type="predicted"/>
<dbReference type="Proteomes" id="UP000250369">
    <property type="component" value="Unassembled WGS sequence"/>
</dbReference>
<accession>A0A329M0W4</accession>
<protein>
    <submittedName>
        <fullName evidence="2">GNAT family N-acetyltransferase</fullName>
    </submittedName>
</protein>
<dbReference type="Pfam" id="PF00583">
    <property type="entry name" value="Acetyltransf_1"/>
    <property type="match status" value="1"/>
</dbReference>
<keyword evidence="3" id="KW-1185">Reference proteome</keyword>
<dbReference type="CDD" id="cd04301">
    <property type="entry name" value="NAT_SF"/>
    <property type="match status" value="1"/>
</dbReference>
<dbReference type="SUPFAM" id="SSF55729">
    <property type="entry name" value="Acyl-CoA N-acyltransferases (Nat)"/>
    <property type="match status" value="1"/>
</dbReference>
<gene>
    <name evidence="2" type="ORF">DQG23_33200</name>
</gene>
<reference evidence="2 3" key="1">
    <citation type="journal article" date="2009" name="Int. J. Syst. Evol. Microbiol.">
        <title>Paenibacillus contaminans sp. nov., isolated from a contaminated laboratory plate.</title>
        <authorList>
            <person name="Chou J.H."/>
            <person name="Lee J.H."/>
            <person name="Lin M.C."/>
            <person name="Chang P.S."/>
            <person name="Arun A.B."/>
            <person name="Young C.C."/>
            <person name="Chen W.M."/>
        </authorList>
    </citation>
    <scope>NUCLEOTIDE SEQUENCE [LARGE SCALE GENOMIC DNA]</scope>
    <source>
        <strain evidence="2 3">CKOBP-6</strain>
    </source>
</reference>
<dbReference type="RefSeq" id="WP_113035327.1">
    <property type="nucleotide sequence ID" value="NZ_QMFB01000029.1"/>
</dbReference>
<sequence>MNITVVNLADRLEYLNEVSEWFWHRWGAKQTLENMKYTTLHSTLSNKIPLTYIALCGERLVGTVAIWRNNLRCRQDLYPWMTNLYVTEDMQNKGVETLLQNCIIEVIRSMGYKDLFLICNEGYDYYENTGWVFKELAPMANGTMTKIYQKDLSIN</sequence>